<dbReference type="InterPro" id="IPR001506">
    <property type="entry name" value="Peptidase_M12A"/>
</dbReference>
<dbReference type="GO" id="GO:0008270">
    <property type="term" value="F:zinc ion binding"/>
    <property type="evidence" value="ECO:0007669"/>
    <property type="project" value="UniProtKB-UniRule"/>
</dbReference>
<evidence type="ECO:0000256" key="3">
    <source>
        <dbReference type="ARBA" id="ARBA00022801"/>
    </source>
</evidence>
<organism evidence="8 9">
    <name type="scientific">Rhodnius prolixus</name>
    <name type="common">Triatomid bug</name>
    <dbReference type="NCBI Taxonomy" id="13249"/>
    <lineage>
        <taxon>Eukaryota</taxon>
        <taxon>Metazoa</taxon>
        <taxon>Ecdysozoa</taxon>
        <taxon>Arthropoda</taxon>
        <taxon>Hexapoda</taxon>
        <taxon>Insecta</taxon>
        <taxon>Pterygota</taxon>
        <taxon>Neoptera</taxon>
        <taxon>Paraneoptera</taxon>
        <taxon>Hemiptera</taxon>
        <taxon>Heteroptera</taxon>
        <taxon>Panheteroptera</taxon>
        <taxon>Cimicomorpha</taxon>
        <taxon>Reduviidae</taxon>
        <taxon>Triatominae</taxon>
        <taxon>Rhodnius</taxon>
    </lineage>
</organism>
<keyword evidence="7" id="KW-0732">Signal</keyword>
<keyword evidence="4 6" id="KW-0862">Zinc</keyword>
<dbReference type="HOGENOM" id="CLU_1257467_0_0_1"/>
<name>T1IDG8_RHOPR</name>
<comment type="cofactor">
    <cofactor evidence="6 7">
        <name>Zn(2+)</name>
        <dbReference type="ChEBI" id="CHEBI:29105"/>
    </cofactor>
    <text evidence="6 7">Binds 1 zinc ion per subunit.</text>
</comment>
<evidence type="ECO:0000256" key="4">
    <source>
        <dbReference type="ARBA" id="ARBA00022833"/>
    </source>
</evidence>
<dbReference type="PRINTS" id="PR00480">
    <property type="entry name" value="ASTACIN"/>
</dbReference>
<dbReference type="Proteomes" id="UP000015103">
    <property type="component" value="Unassembled WGS sequence"/>
</dbReference>
<evidence type="ECO:0000256" key="1">
    <source>
        <dbReference type="ARBA" id="ARBA00022670"/>
    </source>
</evidence>
<sequence>MVFVGLLLLAYCPDIVLTQHYYEDYDDTNSQIMEMYQKFGSHLFASPDYESGVRVANWYARSGVNPEELGNYVEGDIVFPNNISMARNGIVTLSSKWPHGIIPYTIAGRFSQTDLQTLKWAFAEYARLTCIKFVPRVNELDYIYIANDREGCYSAVGRVGGAQKINLQSPGCAQRGTVIHELMHVVGFFHEHTRWDRNRYVTIDYRNIIPGALVISNDNR</sequence>
<comment type="caution">
    <text evidence="6">Lacks conserved residue(s) required for the propagation of feature annotation.</text>
</comment>
<dbReference type="OMA" id="VEHEINH"/>
<dbReference type="Pfam" id="PF01400">
    <property type="entry name" value="Astacin"/>
    <property type="match status" value="1"/>
</dbReference>
<dbReference type="PROSITE" id="PS51864">
    <property type="entry name" value="ASTACIN"/>
    <property type="match status" value="1"/>
</dbReference>
<dbReference type="EnsemblMetazoa" id="RPRC014338-RA">
    <property type="protein sequence ID" value="RPRC014338-PA"/>
    <property type="gene ID" value="RPRC014338"/>
</dbReference>
<evidence type="ECO:0000256" key="6">
    <source>
        <dbReference type="PROSITE-ProRule" id="PRU01211"/>
    </source>
</evidence>
<dbReference type="GO" id="GO:0004222">
    <property type="term" value="F:metalloendopeptidase activity"/>
    <property type="evidence" value="ECO:0007669"/>
    <property type="project" value="UniProtKB-UniRule"/>
</dbReference>
<dbReference type="SMART" id="SM00235">
    <property type="entry name" value="ZnMc"/>
    <property type="match status" value="1"/>
</dbReference>
<dbReference type="Gene3D" id="3.40.390.10">
    <property type="entry name" value="Collagenase (Catalytic Domain)"/>
    <property type="match status" value="1"/>
</dbReference>
<evidence type="ECO:0000256" key="2">
    <source>
        <dbReference type="ARBA" id="ARBA00022723"/>
    </source>
</evidence>
<evidence type="ECO:0000256" key="5">
    <source>
        <dbReference type="ARBA" id="ARBA00023049"/>
    </source>
</evidence>
<dbReference type="EC" id="3.4.24.-" evidence="7"/>
<evidence type="ECO:0000256" key="7">
    <source>
        <dbReference type="RuleBase" id="RU361183"/>
    </source>
</evidence>
<dbReference type="eggNOG" id="KOG3714">
    <property type="taxonomic scope" value="Eukaryota"/>
</dbReference>
<proteinExistence type="predicted"/>
<keyword evidence="1 6" id="KW-0645">Protease</keyword>
<dbReference type="EMBL" id="ACPB03000148">
    <property type="status" value="NOT_ANNOTATED_CDS"/>
    <property type="molecule type" value="Genomic_DNA"/>
</dbReference>
<accession>T1IDG8</accession>
<keyword evidence="3 6" id="KW-0378">Hydrolase</keyword>
<dbReference type="AlphaFoldDB" id="T1IDG8"/>
<feature type="active site" evidence="6">
    <location>
        <position position="181"/>
    </location>
</feature>
<reference evidence="8" key="1">
    <citation type="submission" date="2015-05" db="UniProtKB">
        <authorList>
            <consortium name="EnsemblMetazoa"/>
        </authorList>
    </citation>
    <scope>IDENTIFICATION</scope>
</reference>
<feature type="binding site" evidence="6">
    <location>
        <position position="180"/>
    </location>
    <ligand>
        <name>Zn(2+)</name>
        <dbReference type="ChEBI" id="CHEBI:29105"/>
        <note>catalytic</note>
    </ligand>
</feature>
<dbReference type="STRING" id="13249.T1IDG8"/>
<dbReference type="InterPro" id="IPR024079">
    <property type="entry name" value="MetalloPept_cat_dom_sf"/>
</dbReference>
<evidence type="ECO:0000313" key="9">
    <source>
        <dbReference type="Proteomes" id="UP000015103"/>
    </source>
</evidence>
<dbReference type="PANTHER" id="PTHR10127">
    <property type="entry name" value="DISCOIDIN, CUB, EGF, LAMININ , AND ZINC METALLOPROTEASE DOMAIN CONTAINING"/>
    <property type="match status" value="1"/>
</dbReference>
<dbReference type="SUPFAM" id="SSF55486">
    <property type="entry name" value="Metalloproteases ('zincins'), catalytic domain"/>
    <property type="match status" value="1"/>
</dbReference>
<dbReference type="InParanoid" id="T1IDG8"/>
<dbReference type="GO" id="GO:0006508">
    <property type="term" value="P:proteolysis"/>
    <property type="evidence" value="ECO:0007669"/>
    <property type="project" value="UniProtKB-KW"/>
</dbReference>
<keyword evidence="9" id="KW-1185">Reference proteome</keyword>
<dbReference type="PANTHER" id="PTHR10127:SF780">
    <property type="entry name" value="METALLOENDOPEPTIDASE"/>
    <property type="match status" value="1"/>
</dbReference>
<dbReference type="VEuPathDB" id="VectorBase:RPRC014338"/>
<keyword evidence="2 6" id="KW-0479">Metal-binding</keyword>
<dbReference type="InterPro" id="IPR006026">
    <property type="entry name" value="Peptidase_Metallo"/>
</dbReference>
<evidence type="ECO:0000313" key="8">
    <source>
        <dbReference type="EnsemblMetazoa" id="RPRC014338-PA"/>
    </source>
</evidence>
<keyword evidence="5 6" id="KW-0482">Metalloprotease</keyword>
<protein>
    <recommendedName>
        <fullName evidence="7">Metalloendopeptidase</fullName>
        <ecNumber evidence="7">3.4.24.-</ecNumber>
    </recommendedName>
</protein>
<feature type="chain" id="PRO_5036530399" description="Metalloendopeptidase" evidence="7">
    <location>
        <begin position="19"/>
        <end position="220"/>
    </location>
</feature>
<feature type="binding site" evidence="6">
    <location>
        <position position="190"/>
    </location>
    <ligand>
        <name>Zn(2+)</name>
        <dbReference type="ChEBI" id="CHEBI:29105"/>
        <note>catalytic</note>
    </ligand>
</feature>
<feature type="binding site" evidence="6">
    <location>
        <position position="184"/>
    </location>
    <ligand>
        <name>Zn(2+)</name>
        <dbReference type="ChEBI" id="CHEBI:29105"/>
        <note>catalytic</note>
    </ligand>
</feature>
<feature type="signal peptide" evidence="7">
    <location>
        <begin position="1"/>
        <end position="18"/>
    </location>
</feature>